<dbReference type="CDD" id="cd01650">
    <property type="entry name" value="RT_nLTR_like"/>
    <property type="match status" value="1"/>
</dbReference>
<feature type="region of interest" description="Disordered" evidence="1">
    <location>
        <begin position="102"/>
        <end position="154"/>
    </location>
</feature>
<dbReference type="PANTHER" id="PTHR33481:SF1">
    <property type="entry name" value="ENDONUCLEASE_EXONUCLEASE_PHOSPHATASE DOMAIN-CONTAINING PROTEIN-RELATED"/>
    <property type="match status" value="1"/>
</dbReference>
<evidence type="ECO:0000259" key="2">
    <source>
        <dbReference type="PROSITE" id="PS50878"/>
    </source>
</evidence>
<accession>A0A8H7DEB8</accession>
<dbReference type="PANTHER" id="PTHR33481">
    <property type="entry name" value="REVERSE TRANSCRIPTASE"/>
    <property type="match status" value="1"/>
</dbReference>
<evidence type="ECO:0000313" key="5">
    <source>
        <dbReference type="Proteomes" id="UP000620124"/>
    </source>
</evidence>
<dbReference type="PROSITE" id="PS50879">
    <property type="entry name" value="RNASE_H_1"/>
    <property type="match status" value="1"/>
</dbReference>
<keyword evidence="4" id="KW-0548">Nucleotidyltransferase</keyword>
<dbReference type="InterPro" id="IPR036397">
    <property type="entry name" value="RNaseH_sf"/>
</dbReference>
<protein>
    <submittedName>
        <fullName evidence="4">Reverse transcriptase</fullName>
    </submittedName>
</protein>
<dbReference type="AlphaFoldDB" id="A0A8H7DEB8"/>
<dbReference type="Pfam" id="PF00078">
    <property type="entry name" value="RVT_1"/>
    <property type="match status" value="1"/>
</dbReference>
<dbReference type="Pfam" id="PF00075">
    <property type="entry name" value="RNase_H"/>
    <property type="match status" value="1"/>
</dbReference>
<proteinExistence type="predicted"/>
<feature type="region of interest" description="Disordered" evidence="1">
    <location>
        <begin position="663"/>
        <end position="721"/>
    </location>
</feature>
<dbReference type="CDD" id="cd09276">
    <property type="entry name" value="Rnase_HI_RT_non_LTR"/>
    <property type="match status" value="1"/>
</dbReference>
<dbReference type="Proteomes" id="UP000620124">
    <property type="component" value="Unassembled WGS sequence"/>
</dbReference>
<feature type="domain" description="RNase H type-1" evidence="3">
    <location>
        <begin position="782"/>
        <end position="917"/>
    </location>
</feature>
<dbReference type="InterPro" id="IPR002156">
    <property type="entry name" value="RNaseH_domain"/>
</dbReference>
<comment type="caution">
    <text evidence="4">The sequence shown here is derived from an EMBL/GenBank/DDBJ whole genome shotgun (WGS) entry which is preliminary data.</text>
</comment>
<keyword evidence="4" id="KW-0695">RNA-directed DNA polymerase</keyword>
<sequence length="1050" mass="114618">MAKRWWKPLLTTLRSSMRNKRRTFQRTRVSTAKQAWLDARRAFYRAISQAKHDVWMTNGGPRSSPSICDPESGDVALSHLDRGRVLGRAWFGSLATDVTEPTLSPDVTPAPSADDVGCGARNMRGGVRSEASPPSGLPPSADRQDHLPASTVTSEAPVHHADLLLHAETIAIPEERPFTPPADSEIDAVILSSPPWKAPDRYGVQMGHIQRGYVVLRDWIRVIFRASATLGAKPTPYKSNIATPVHKAGKKDKTSPKAWRPVENFEHILAKPLERLIADRISFEAERYGFLEESQFGGRPGRSTLQAADGYIHRVRMQLDAGNTVSTLFYDLKGAFNRVSHQVVIREMANLGYSRQLIRWVASFLHHHLVTVVIDGVRTATFRCCDEGAPQGSALSVIVFLISINRLLRSLKTIGVFISWTYGFVDDTNFSTASKSAVQNVSVLNKAACLATEWARVDGATFENTKTELIHHSPGRSDLSEYCVTFDGVTIRPSELVKWIGVLLDSKLTGEAHIKARAASAVRALNAALALTHAVWGLKPVMVRDLARAVVLPRADYGVTCFFPLPSAALKPLERVNKCVARCITGGFRTASLTALEKEAAILPAPLRLERALLHRISQYLTLPPHHGVVPLIQDAILHTPKHYHRASALHYVERLPMVRWPPKVPPRGSRIRGRKTSPPTDVTTDPRADQDGSGACGKRGGAVTGSLTQGLSPPPGGRQVTVTVPPVASDALDSQFDFTLGMEPILPVYAAPWAPPLPVATVIPPKQSAVSVLNDFLADDDYARATWYTDGSLLAGSAGGAAVWVVKGRVQARILIPLGKGQVAEGEIEGILKATERALSEGADHILIVSDSQVGLKAILTTHPRAGQFRAIQYDQMVRSAMRRCPSLRITNLWTPAHIGTTGNELADDAAKAATLLPPTALVSSTGRGLREIDNSPPSVILRSPYDSFASRADISLICQLRTDFSQLNAHRFRCRLTQSPACDACGTAFETRIHYLLHCPAYEPLRPPLQAASYKADILGAVDVRSLLSHPKLLKALITFINLSRRFK</sequence>
<feature type="domain" description="Reverse transcriptase" evidence="2">
    <location>
        <begin position="226"/>
        <end position="504"/>
    </location>
</feature>
<dbReference type="GO" id="GO:0004523">
    <property type="term" value="F:RNA-DNA hybrid ribonuclease activity"/>
    <property type="evidence" value="ECO:0007669"/>
    <property type="project" value="InterPro"/>
</dbReference>
<keyword evidence="4" id="KW-0808">Transferase</keyword>
<evidence type="ECO:0000313" key="4">
    <source>
        <dbReference type="EMBL" id="KAF7372324.1"/>
    </source>
</evidence>
<feature type="compositionally biased region" description="Gly residues" evidence="1">
    <location>
        <begin position="695"/>
        <end position="704"/>
    </location>
</feature>
<evidence type="ECO:0000256" key="1">
    <source>
        <dbReference type="SAM" id="MobiDB-lite"/>
    </source>
</evidence>
<gene>
    <name evidence="4" type="ORF">MVEN_00092600</name>
</gene>
<organism evidence="4 5">
    <name type="scientific">Mycena venus</name>
    <dbReference type="NCBI Taxonomy" id="2733690"/>
    <lineage>
        <taxon>Eukaryota</taxon>
        <taxon>Fungi</taxon>
        <taxon>Dikarya</taxon>
        <taxon>Basidiomycota</taxon>
        <taxon>Agaricomycotina</taxon>
        <taxon>Agaricomycetes</taxon>
        <taxon>Agaricomycetidae</taxon>
        <taxon>Agaricales</taxon>
        <taxon>Marasmiineae</taxon>
        <taxon>Mycenaceae</taxon>
        <taxon>Mycena</taxon>
    </lineage>
</organism>
<dbReference type="Gene3D" id="3.30.420.10">
    <property type="entry name" value="Ribonuclease H-like superfamily/Ribonuclease H"/>
    <property type="match status" value="1"/>
</dbReference>
<dbReference type="GO" id="GO:0003964">
    <property type="term" value="F:RNA-directed DNA polymerase activity"/>
    <property type="evidence" value="ECO:0007669"/>
    <property type="project" value="UniProtKB-KW"/>
</dbReference>
<name>A0A8H7DEB8_9AGAR</name>
<dbReference type="EMBL" id="JACAZI010000001">
    <property type="protein sequence ID" value="KAF7372324.1"/>
    <property type="molecule type" value="Genomic_DNA"/>
</dbReference>
<dbReference type="InterPro" id="IPR012337">
    <property type="entry name" value="RNaseH-like_sf"/>
</dbReference>
<reference evidence="4" key="1">
    <citation type="submission" date="2020-05" db="EMBL/GenBank/DDBJ databases">
        <title>Mycena genomes resolve the evolution of fungal bioluminescence.</title>
        <authorList>
            <person name="Tsai I.J."/>
        </authorList>
    </citation>
    <scope>NUCLEOTIDE SEQUENCE</scope>
    <source>
        <strain evidence="4">CCC161011</strain>
    </source>
</reference>
<evidence type="ECO:0000259" key="3">
    <source>
        <dbReference type="PROSITE" id="PS50879"/>
    </source>
</evidence>
<dbReference type="SUPFAM" id="SSF53098">
    <property type="entry name" value="Ribonuclease H-like"/>
    <property type="match status" value="1"/>
</dbReference>
<dbReference type="PROSITE" id="PS50878">
    <property type="entry name" value="RT_POL"/>
    <property type="match status" value="1"/>
</dbReference>
<dbReference type="GO" id="GO:0003676">
    <property type="term" value="F:nucleic acid binding"/>
    <property type="evidence" value="ECO:0007669"/>
    <property type="project" value="InterPro"/>
</dbReference>
<dbReference type="OrthoDB" id="3064122at2759"/>
<keyword evidence="5" id="KW-1185">Reference proteome</keyword>
<dbReference type="InterPro" id="IPR000477">
    <property type="entry name" value="RT_dom"/>
</dbReference>